<evidence type="ECO:0000256" key="1">
    <source>
        <dbReference type="ARBA" id="ARBA00006539"/>
    </source>
</evidence>
<dbReference type="EMBL" id="FNQE01000065">
    <property type="protein sequence ID" value="SDZ40747.1"/>
    <property type="molecule type" value="Genomic_DNA"/>
</dbReference>
<sequence>MNTIIHEIVEKITLDMKNNLEDLILDSKDISHFIINTGKSLDEIGVKIVKEALEMLDETIRESSTRKKEYYIQRRNDKKTLITKFGEVNYQRTYYKNKKDGSYDYLSDRMVGIESYERMDLSYEAELIKEAMDNSYHKSGKKVSPNTQVTKQTVLNSIRKLGNVENKDAELKTKKKEVKIIYIEADEDHVAMQDGKNKEIKLIYVHEGKKFKSKDRYELINKRYFTGSLKDTEDLWLEVADYLEEAYNLDKVEKIYLSGDGARWIKEGLNWIKGSQYVLDYFHLSKYVRKATAHQPHTFSNLWNYINQHNKEATRDLLNIIIEETKSETKKESVKDCKRYILNNWEGIIRRYEKEYVGCSAESHISHILSSRLSSRPLGWSKIGADQMARLRVYNANGGDLYELMSKKKKDQAREERIIELEKRLVKKKLRSSIPESLDNIPYISDGRRSWQRQILRTMRGA</sequence>
<dbReference type="OrthoDB" id="2162583at2"/>
<evidence type="ECO:0000313" key="2">
    <source>
        <dbReference type="EMBL" id="SDZ40747.1"/>
    </source>
</evidence>
<comment type="similarity">
    <text evidence="1">Belongs to the UPF0236 family.</text>
</comment>
<dbReference type="Pfam" id="PF06782">
    <property type="entry name" value="UPF0236"/>
    <property type="match status" value="1"/>
</dbReference>
<organism evidence="2 3">
    <name type="scientific">Proteiniborus ethanoligenes</name>
    <dbReference type="NCBI Taxonomy" id="415015"/>
    <lineage>
        <taxon>Bacteria</taxon>
        <taxon>Bacillati</taxon>
        <taxon>Bacillota</taxon>
        <taxon>Clostridia</taxon>
        <taxon>Eubacteriales</taxon>
        <taxon>Proteiniborus</taxon>
    </lineage>
</organism>
<dbReference type="Proteomes" id="UP000198625">
    <property type="component" value="Unassembled WGS sequence"/>
</dbReference>
<dbReference type="InterPro" id="IPR009620">
    <property type="entry name" value="UPF0236"/>
</dbReference>
<dbReference type="AlphaFoldDB" id="A0A1H3SSS0"/>
<reference evidence="2 3" key="1">
    <citation type="submission" date="2016-10" db="EMBL/GenBank/DDBJ databases">
        <authorList>
            <person name="de Groot N.N."/>
        </authorList>
    </citation>
    <scope>NUCLEOTIDE SEQUENCE [LARGE SCALE GENOMIC DNA]</scope>
    <source>
        <strain evidence="2 3">DSM 21650</strain>
    </source>
</reference>
<gene>
    <name evidence="2" type="ORF">SAMN05660462_03061</name>
</gene>
<dbReference type="RefSeq" id="WP_091733221.1">
    <property type="nucleotide sequence ID" value="NZ_FNQE01000065.1"/>
</dbReference>
<dbReference type="STRING" id="415015.SAMN05660462_03061"/>
<name>A0A1H3SSS0_9FIRM</name>
<proteinExistence type="inferred from homology"/>
<dbReference type="NCBIfam" id="NF033529">
    <property type="entry name" value="transpos_ISLre2"/>
    <property type="match status" value="1"/>
</dbReference>
<keyword evidence="3" id="KW-1185">Reference proteome</keyword>
<protein>
    <submittedName>
        <fullName evidence="2">Uncharacterized protein family (UPF0236)</fullName>
    </submittedName>
</protein>
<evidence type="ECO:0000313" key="3">
    <source>
        <dbReference type="Proteomes" id="UP000198625"/>
    </source>
</evidence>
<accession>A0A1H3SSS0</accession>